<dbReference type="Pfam" id="PF13302">
    <property type="entry name" value="Acetyltransf_3"/>
    <property type="match status" value="1"/>
</dbReference>
<dbReference type="SUPFAM" id="SSF55729">
    <property type="entry name" value="Acyl-CoA N-acyltransferases (Nat)"/>
    <property type="match status" value="1"/>
</dbReference>
<comment type="caution">
    <text evidence="3">The sequence shown here is derived from an EMBL/GenBank/DDBJ whole genome shotgun (WGS) entry which is preliminary data.</text>
</comment>
<dbReference type="OrthoDB" id="2061990at2"/>
<dbReference type="InterPro" id="IPR016181">
    <property type="entry name" value="Acyl_CoA_acyltransferase"/>
</dbReference>
<accession>A0A371QB37</accession>
<sequence length="231" mass="24759">MAETGRAGSGKHAATYGQPVNTPVILEAAATPTAPALVLRPWHVEDVAALVEAYRDPDLRRWTSSPLDSNADGVEWIRTQQQGWQAGDRFGFAVLERPDPASQRLVGNVVLKDVAFGKPFAEVGYWTVVHARGRGVASRALETLTAWAFGHFHAGGLEGIELLHQADNRASCRVAQKSRYEFDRILPAAPPAYPLDGHLHIRRADAGSLQGGPGNAGSGEHAAAQSRESTS</sequence>
<dbReference type="GO" id="GO:0005737">
    <property type="term" value="C:cytoplasm"/>
    <property type="evidence" value="ECO:0007669"/>
    <property type="project" value="TreeGrafter"/>
</dbReference>
<dbReference type="Proteomes" id="UP000262477">
    <property type="component" value="Unassembled WGS sequence"/>
</dbReference>
<reference evidence="3 4" key="1">
    <citation type="submission" date="2018-08" db="EMBL/GenBank/DDBJ databases">
        <title>Streptomyces NEAU-D10 sp. nov., a novel Actinomycete isolated from soil.</title>
        <authorList>
            <person name="Jin L."/>
        </authorList>
    </citation>
    <scope>NUCLEOTIDE SEQUENCE [LARGE SCALE GENOMIC DNA]</scope>
    <source>
        <strain evidence="3 4">NEAU-D10</strain>
    </source>
</reference>
<dbReference type="PANTHER" id="PTHR43441">
    <property type="entry name" value="RIBOSOMAL-PROTEIN-SERINE ACETYLTRANSFERASE"/>
    <property type="match status" value="1"/>
</dbReference>
<evidence type="ECO:0000259" key="2">
    <source>
        <dbReference type="PROSITE" id="PS51186"/>
    </source>
</evidence>
<keyword evidence="4" id="KW-1185">Reference proteome</keyword>
<name>A0A371QB37_STRIH</name>
<dbReference type="GO" id="GO:0008999">
    <property type="term" value="F:protein-N-terminal-alanine acetyltransferase activity"/>
    <property type="evidence" value="ECO:0007669"/>
    <property type="project" value="TreeGrafter"/>
</dbReference>
<dbReference type="AlphaFoldDB" id="A0A371QB37"/>
<evidence type="ECO:0000256" key="1">
    <source>
        <dbReference type="SAM" id="MobiDB-lite"/>
    </source>
</evidence>
<feature type="region of interest" description="Disordered" evidence="1">
    <location>
        <begin position="205"/>
        <end position="231"/>
    </location>
</feature>
<dbReference type="Gene3D" id="3.40.630.30">
    <property type="match status" value="1"/>
</dbReference>
<organism evidence="3 4">
    <name type="scientific">Streptomyces inhibens</name>
    <dbReference type="NCBI Taxonomy" id="2293571"/>
    <lineage>
        <taxon>Bacteria</taxon>
        <taxon>Bacillati</taxon>
        <taxon>Actinomycetota</taxon>
        <taxon>Actinomycetes</taxon>
        <taxon>Kitasatosporales</taxon>
        <taxon>Streptomycetaceae</taxon>
        <taxon>Streptomyces</taxon>
    </lineage>
</organism>
<evidence type="ECO:0000313" key="4">
    <source>
        <dbReference type="Proteomes" id="UP000262477"/>
    </source>
</evidence>
<keyword evidence="3" id="KW-0808">Transferase</keyword>
<proteinExistence type="predicted"/>
<dbReference type="GO" id="GO:1990189">
    <property type="term" value="F:protein N-terminal-serine acetyltransferase activity"/>
    <property type="evidence" value="ECO:0007669"/>
    <property type="project" value="TreeGrafter"/>
</dbReference>
<dbReference type="InterPro" id="IPR051908">
    <property type="entry name" value="Ribosomal_N-acetyltransferase"/>
</dbReference>
<dbReference type="PROSITE" id="PS51186">
    <property type="entry name" value="GNAT"/>
    <property type="match status" value="1"/>
</dbReference>
<dbReference type="InterPro" id="IPR000182">
    <property type="entry name" value="GNAT_dom"/>
</dbReference>
<dbReference type="PANTHER" id="PTHR43441:SF10">
    <property type="entry name" value="ACETYLTRANSFERASE"/>
    <property type="match status" value="1"/>
</dbReference>
<gene>
    <name evidence="3" type="ORF">DY245_02245</name>
</gene>
<dbReference type="EMBL" id="QUAC01000014">
    <property type="protein sequence ID" value="REK91887.1"/>
    <property type="molecule type" value="Genomic_DNA"/>
</dbReference>
<feature type="domain" description="N-acetyltransferase" evidence="2">
    <location>
        <begin position="37"/>
        <end position="196"/>
    </location>
</feature>
<protein>
    <submittedName>
        <fullName evidence="3">N-acetyltransferase</fullName>
    </submittedName>
</protein>
<evidence type="ECO:0000313" key="3">
    <source>
        <dbReference type="EMBL" id="REK91887.1"/>
    </source>
</evidence>